<feature type="transmembrane region" description="Helical" evidence="14">
    <location>
        <begin position="506"/>
        <end position="524"/>
    </location>
</feature>
<feature type="compositionally biased region" description="Acidic residues" evidence="13">
    <location>
        <begin position="322"/>
        <end position="334"/>
    </location>
</feature>
<organism evidence="16 17">
    <name type="scientific">Zygosaccharomyces mellis</name>
    <dbReference type="NCBI Taxonomy" id="42258"/>
    <lineage>
        <taxon>Eukaryota</taxon>
        <taxon>Fungi</taxon>
        <taxon>Dikarya</taxon>
        <taxon>Ascomycota</taxon>
        <taxon>Saccharomycotina</taxon>
        <taxon>Saccharomycetes</taxon>
        <taxon>Saccharomycetales</taxon>
        <taxon>Saccharomycetaceae</taxon>
        <taxon>Zygosaccharomyces</taxon>
    </lineage>
</organism>
<evidence type="ECO:0000256" key="3">
    <source>
        <dbReference type="ARBA" id="ARBA00004906"/>
    </source>
</evidence>
<keyword evidence="10" id="KW-0862">Zinc</keyword>
<evidence type="ECO:0000256" key="1">
    <source>
        <dbReference type="ARBA" id="ARBA00000900"/>
    </source>
</evidence>
<evidence type="ECO:0000259" key="15">
    <source>
        <dbReference type="PROSITE" id="PS51292"/>
    </source>
</evidence>
<gene>
    <name evidence="16" type="ORF">ZYGM_004501</name>
</gene>
<feature type="domain" description="RING-CH-type" evidence="15">
    <location>
        <begin position="26"/>
        <end position="95"/>
    </location>
</feature>
<evidence type="ECO:0000256" key="5">
    <source>
        <dbReference type="ARBA" id="ARBA00022679"/>
    </source>
</evidence>
<evidence type="ECO:0000256" key="8">
    <source>
        <dbReference type="ARBA" id="ARBA00022771"/>
    </source>
</evidence>
<feature type="transmembrane region" description="Helical" evidence="14">
    <location>
        <begin position="1163"/>
        <end position="1185"/>
    </location>
</feature>
<dbReference type="PANTHER" id="PTHR13145:SF0">
    <property type="entry name" value="E3 UBIQUITIN-PROTEIN LIGASE MARCHF6"/>
    <property type="match status" value="1"/>
</dbReference>
<evidence type="ECO:0000256" key="14">
    <source>
        <dbReference type="SAM" id="Phobius"/>
    </source>
</evidence>
<accession>A0A4C2E7K7</accession>
<dbReference type="PANTHER" id="PTHR13145">
    <property type="entry name" value="SSM4 PROTEIN"/>
    <property type="match status" value="1"/>
</dbReference>
<keyword evidence="5" id="KW-0808">Transferase</keyword>
<dbReference type="CDD" id="cd16702">
    <property type="entry name" value="RING_CH-C4HC3_MARCH6"/>
    <property type="match status" value="1"/>
</dbReference>
<dbReference type="InterPro" id="IPR011016">
    <property type="entry name" value="Znf_RING-CH"/>
</dbReference>
<dbReference type="OrthoDB" id="1108038at2759"/>
<dbReference type="GO" id="GO:0036503">
    <property type="term" value="P:ERAD pathway"/>
    <property type="evidence" value="ECO:0007669"/>
    <property type="project" value="TreeGrafter"/>
</dbReference>
<reference evidence="16 17" key="1">
    <citation type="submission" date="2019-01" db="EMBL/GenBank/DDBJ databases">
        <title>Draft Genome Sequencing of Zygosaccharomyces mellis Ca-7.</title>
        <authorList>
            <person name="Shiwa Y."/>
            <person name="Kanesaki Y."/>
            <person name="Ishige T."/>
            <person name="Mura K."/>
            <person name="Hori T."/>
            <person name="Tamura T."/>
        </authorList>
    </citation>
    <scope>NUCLEOTIDE SEQUENCE [LARGE SCALE GENOMIC DNA]</scope>
    <source>
        <strain evidence="16 17">Ca-7</strain>
    </source>
</reference>
<feature type="transmembrane region" description="Helical" evidence="14">
    <location>
        <begin position="127"/>
        <end position="147"/>
    </location>
</feature>
<feature type="region of interest" description="Disordered" evidence="13">
    <location>
        <begin position="389"/>
        <end position="442"/>
    </location>
</feature>
<feature type="transmembrane region" description="Helical" evidence="14">
    <location>
        <begin position="1206"/>
        <end position="1228"/>
    </location>
</feature>
<dbReference type="EMBL" id="BIMX01000003">
    <property type="protein sequence ID" value="GCE98008.1"/>
    <property type="molecule type" value="Genomic_DNA"/>
</dbReference>
<evidence type="ECO:0000256" key="6">
    <source>
        <dbReference type="ARBA" id="ARBA00022692"/>
    </source>
</evidence>
<evidence type="ECO:0000256" key="7">
    <source>
        <dbReference type="ARBA" id="ARBA00022723"/>
    </source>
</evidence>
<keyword evidence="7" id="KW-0479">Metal-binding</keyword>
<evidence type="ECO:0000313" key="16">
    <source>
        <dbReference type="EMBL" id="GCE98008.1"/>
    </source>
</evidence>
<feature type="transmembrane region" description="Helical" evidence="14">
    <location>
        <begin position="669"/>
        <end position="690"/>
    </location>
</feature>
<feature type="transmembrane region" description="Helical" evidence="14">
    <location>
        <begin position="961"/>
        <end position="980"/>
    </location>
</feature>
<feature type="transmembrane region" description="Helical" evidence="14">
    <location>
        <begin position="1254"/>
        <end position="1277"/>
    </location>
</feature>
<keyword evidence="17" id="KW-1185">Reference proteome</keyword>
<dbReference type="GO" id="GO:0008270">
    <property type="term" value="F:zinc ion binding"/>
    <property type="evidence" value="ECO:0007669"/>
    <property type="project" value="UniProtKB-KW"/>
</dbReference>
<feature type="transmembrane region" description="Helical" evidence="14">
    <location>
        <begin position="1025"/>
        <end position="1041"/>
    </location>
</feature>
<dbReference type="Pfam" id="PF12906">
    <property type="entry name" value="RINGv"/>
    <property type="match status" value="1"/>
</dbReference>
<evidence type="ECO:0000256" key="2">
    <source>
        <dbReference type="ARBA" id="ARBA00004141"/>
    </source>
</evidence>
<sequence>MKVDSAQEVHDPPKHPEQLHDKSENDESMGGATCRICRGEAVSDNPLYHPCKCKGSIKYIHESCLLEWTTSKNIDVSKPGTTVNCDICHHPINFKTTYAENMPERIPLSLFLKKSTVSFLSFLKVKVTSILAGFLFCFMTLLAWNAFGKLYTMLLDGEMPHPDSFYKSVIFGYRYDLPEKITETTYAIQLALNYRFTAWQLFMVVILHIGLYFQYDMIVRESVFGKMVLHKIGPQFTKEELLKTQLKERFPLMADETIDNVAKIMRARDELRNNEAIRNALRLDEENDDQEGQNNPEQEDANERPPEYEPRVASPHPHGEDEVIEDEQENEESQDNQNTLQGARLFGQGLAQEEQDRPNDMLPPPQEVFENHRAQAQFDNMMDARLAANNQQQQGHQREREQEEPQQQQEREQHQEQIQEEPQQNDPNAEDEVPEQEEEQPQVFEAENLEDENANQQLPPPIIINLKLNLLNVLAYFCVAVVVIAGYLGLSYLVPTFIGYGLLKCYLGLMKIFCHGVVHLYYLLRLSKAHSYAMDKIPFYDSFNQWLIGDVVNFIAKYYYGYTKNTMKSSIIIRSLPAVTCYSTVIGLVSFGSEWISRGYSRTNGMKNRTRRLIFQILFAIKCTFKVFTLFFIELAGFPILAGLLLDFALFAPMLSPGSYTWAPEICKVWPPLIFFVYWTIGTLYMYWFAKYIGMIRLHIIRPGVLFFIRSPDDPNIKILQDSLIHPLGIQLSRLLLSMFIYAVFIIVGFGFHTRVLFPHLLQSKMLVTSNLFLESKIKTLESFIIPFYFTKLIIESKPSVNLYVRKYWIRAFDVATRKLRLSSFILGNDIPTERGYVLYRNLFYKLFSAKKAQWSNPDLFTAPKTLNQAKELFRTNSSVHAYFIPDGILMRVPSSDIVSRNYVQTLFVPVTKDDKLLKPLDLEAIKEKNRQNSGDFGYLDEQNTEFDGYSIVYSPPNFRMRYSLLIVFVWLFASVLVLSTAIGSQYLVTTLVTPLVLPVLFVAFNREIAWESALAMMKLKYKQLDVFFVCAGAVLGSVLLEKYHHYRLSRINLDDHIVPVGGGENEQEASGVHRDQQIELDTLNREMSWSTLLSNILNRGEVKSVTSLLMFSTLLYILLQTMAFNWEQLRSFALEYVLKMFFPKKGIFISQYLARITNHETLNIFVLFMIINGTKLSAEVYGYRNRTFSMMFKLFMKTLFTRMRFVLMTTLPLVISWLSTSSIEYFLHPEAYTSWGASFRFLWRYRLTQESDIVPWTVSQHLCYIMICLILGNHFVCTVGATSKKWFGAAVQNVKDEVYARGRILENFSSNE</sequence>
<feature type="compositionally biased region" description="Basic and acidic residues" evidence="13">
    <location>
        <begin position="1"/>
        <end position="25"/>
    </location>
</feature>
<evidence type="ECO:0000256" key="11">
    <source>
        <dbReference type="ARBA" id="ARBA00022989"/>
    </source>
</evidence>
<feature type="compositionally biased region" description="Basic and acidic residues" evidence="13">
    <location>
        <begin position="301"/>
        <end position="310"/>
    </location>
</feature>
<comment type="catalytic activity">
    <reaction evidence="1">
        <text>S-ubiquitinyl-[E2 ubiquitin-conjugating enzyme]-L-cysteine + [acceptor protein]-L-lysine = [E2 ubiquitin-conjugating enzyme]-L-cysteine + N(6)-ubiquitinyl-[acceptor protein]-L-lysine.</text>
        <dbReference type="EC" id="2.3.2.27"/>
    </reaction>
</comment>
<name>A0A4C2E7K7_9SACH</name>
<evidence type="ECO:0000256" key="10">
    <source>
        <dbReference type="ARBA" id="ARBA00022833"/>
    </source>
</evidence>
<evidence type="ECO:0000256" key="4">
    <source>
        <dbReference type="ARBA" id="ARBA00012483"/>
    </source>
</evidence>
<evidence type="ECO:0000256" key="12">
    <source>
        <dbReference type="ARBA" id="ARBA00023136"/>
    </source>
</evidence>
<feature type="region of interest" description="Disordered" evidence="13">
    <location>
        <begin position="282"/>
        <end position="337"/>
    </location>
</feature>
<proteinExistence type="predicted"/>
<comment type="caution">
    <text evidence="16">The sequence shown here is derived from an EMBL/GenBank/DDBJ whole genome shotgun (WGS) entry which is preliminary data.</text>
</comment>
<dbReference type="InterPro" id="IPR013083">
    <property type="entry name" value="Znf_RING/FYVE/PHD"/>
</dbReference>
<keyword evidence="12 14" id="KW-0472">Membrane</keyword>
<feature type="region of interest" description="Disordered" evidence="13">
    <location>
        <begin position="1"/>
        <end position="27"/>
    </location>
</feature>
<feature type="transmembrane region" description="Helical" evidence="14">
    <location>
        <begin position="613"/>
        <end position="633"/>
    </location>
</feature>
<comment type="pathway">
    <text evidence="3">Protein modification; protein ubiquitination.</text>
</comment>
<dbReference type="EC" id="2.3.2.27" evidence="4"/>
<dbReference type="GO" id="GO:0061630">
    <property type="term" value="F:ubiquitin protein ligase activity"/>
    <property type="evidence" value="ECO:0007669"/>
    <property type="project" value="UniProtKB-EC"/>
</dbReference>
<protein>
    <recommendedName>
        <fullName evidence="4">RING-type E3 ubiquitin transferase</fullName>
        <ecNumber evidence="4">2.3.2.27</ecNumber>
    </recommendedName>
</protein>
<keyword evidence="6 14" id="KW-0812">Transmembrane</keyword>
<feature type="compositionally biased region" description="Basic and acidic residues" evidence="13">
    <location>
        <begin position="396"/>
        <end position="417"/>
    </location>
</feature>
<dbReference type="SUPFAM" id="SSF57850">
    <property type="entry name" value="RING/U-box"/>
    <property type="match status" value="1"/>
</dbReference>
<feature type="compositionally biased region" description="Acidic residues" evidence="13">
    <location>
        <begin position="428"/>
        <end position="440"/>
    </location>
</feature>
<dbReference type="SMART" id="SM00744">
    <property type="entry name" value="RINGv"/>
    <property type="match status" value="1"/>
</dbReference>
<feature type="transmembrane region" description="Helical" evidence="14">
    <location>
        <begin position="735"/>
        <end position="758"/>
    </location>
</feature>
<feature type="transmembrane region" description="Helical" evidence="14">
    <location>
        <begin position="473"/>
        <end position="494"/>
    </location>
</feature>
<keyword evidence="11 14" id="KW-1133">Transmembrane helix</keyword>
<feature type="transmembrane region" description="Helical" evidence="14">
    <location>
        <begin position="1109"/>
        <end position="1127"/>
    </location>
</feature>
<dbReference type="Proteomes" id="UP000301737">
    <property type="component" value="Unassembled WGS sequence"/>
</dbReference>
<feature type="transmembrane region" description="Helical" evidence="14">
    <location>
        <begin position="571"/>
        <end position="593"/>
    </location>
</feature>
<keyword evidence="8" id="KW-0863">Zinc-finger</keyword>
<evidence type="ECO:0000256" key="13">
    <source>
        <dbReference type="SAM" id="MobiDB-lite"/>
    </source>
</evidence>
<evidence type="ECO:0000313" key="17">
    <source>
        <dbReference type="Proteomes" id="UP000301737"/>
    </source>
</evidence>
<comment type="subcellular location">
    <subcellularLocation>
        <location evidence="2">Membrane</location>
        <topology evidence="2">Multi-pass membrane protein</topology>
    </subcellularLocation>
</comment>
<keyword evidence="9" id="KW-0833">Ubl conjugation pathway</keyword>
<dbReference type="Gene3D" id="3.30.40.10">
    <property type="entry name" value="Zinc/RING finger domain, C3HC4 (zinc finger)"/>
    <property type="match status" value="1"/>
</dbReference>
<feature type="transmembrane region" description="Helical" evidence="14">
    <location>
        <begin position="640"/>
        <end position="663"/>
    </location>
</feature>
<evidence type="ECO:0000256" key="9">
    <source>
        <dbReference type="ARBA" id="ARBA00022786"/>
    </source>
</evidence>
<dbReference type="GO" id="GO:0005789">
    <property type="term" value="C:endoplasmic reticulum membrane"/>
    <property type="evidence" value="ECO:0007669"/>
    <property type="project" value="TreeGrafter"/>
</dbReference>
<dbReference type="PROSITE" id="PS51292">
    <property type="entry name" value="ZF_RING_CH"/>
    <property type="match status" value="1"/>
</dbReference>